<proteinExistence type="predicted"/>
<organism evidence="1 2">
    <name type="scientific">Nocardioides cavernae</name>
    <dbReference type="NCBI Taxonomy" id="1921566"/>
    <lineage>
        <taxon>Bacteria</taxon>
        <taxon>Bacillati</taxon>
        <taxon>Actinomycetota</taxon>
        <taxon>Actinomycetes</taxon>
        <taxon>Propionibacteriales</taxon>
        <taxon>Nocardioidaceae</taxon>
        <taxon>Nocardioides</taxon>
    </lineage>
</organism>
<accession>A0A7Y9H187</accession>
<sequence length="37" mass="4077">MGNGHVTCVTDGLERTLADFCVWVKQKLDGGIKKMPK</sequence>
<comment type="caution">
    <text evidence="1">The sequence shown here is derived from an EMBL/GenBank/DDBJ whole genome shotgun (WGS) entry which is preliminary data.</text>
</comment>
<evidence type="ECO:0000313" key="2">
    <source>
        <dbReference type="Proteomes" id="UP000549911"/>
    </source>
</evidence>
<protein>
    <submittedName>
        <fullName evidence="1">Uncharacterized protein</fullName>
    </submittedName>
</protein>
<dbReference type="Proteomes" id="UP000549911">
    <property type="component" value="Unassembled WGS sequence"/>
</dbReference>
<reference evidence="1 2" key="1">
    <citation type="submission" date="2020-07" db="EMBL/GenBank/DDBJ databases">
        <authorList>
            <person name="Partida-Martinez L."/>
            <person name="Huntemann M."/>
            <person name="Clum A."/>
            <person name="Wang J."/>
            <person name="Palaniappan K."/>
            <person name="Ritter S."/>
            <person name="Chen I.-M."/>
            <person name="Stamatis D."/>
            <person name="Reddy T."/>
            <person name="O'Malley R."/>
            <person name="Daum C."/>
            <person name="Shapiro N."/>
            <person name="Ivanova N."/>
            <person name="Kyrpides N."/>
            <person name="Woyke T."/>
        </authorList>
    </citation>
    <scope>NUCLEOTIDE SEQUENCE [LARGE SCALE GENOMIC DNA]</scope>
    <source>
        <strain evidence="1 2">AT2.17</strain>
    </source>
</reference>
<dbReference type="EMBL" id="JACCBW010000001">
    <property type="protein sequence ID" value="NYE36077.1"/>
    <property type="molecule type" value="Genomic_DNA"/>
</dbReference>
<keyword evidence="2" id="KW-1185">Reference proteome</keyword>
<gene>
    <name evidence="1" type="ORF">F4692_001181</name>
</gene>
<dbReference type="AlphaFoldDB" id="A0A7Y9H187"/>
<evidence type="ECO:0000313" key="1">
    <source>
        <dbReference type="EMBL" id="NYE36077.1"/>
    </source>
</evidence>
<name>A0A7Y9H187_9ACTN</name>
<reference evidence="1 2" key="2">
    <citation type="submission" date="2020-08" db="EMBL/GenBank/DDBJ databases">
        <title>The Agave Microbiome: Exploring the role of microbial communities in plant adaptations to desert environments.</title>
        <authorList>
            <person name="Partida-Martinez L.P."/>
        </authorList>
    </citation>
    <scope>NUCLEOTIDE SEQUENCE [LARGE SCALE GENOMIC DNA]</scope>
    <source>
        <strain evidence="1 2">AT2.17</strain>
    </source>
</reference>